<sequence length="99" mass="10462">MGEQRAAATEDGRNSQRRLVDFAGAVFLLLLQAAVFRATLFLLAGRSIDVVFYGGIALLIVSLGLVIWRLARTRSAAVVALTGLVLQLGLSGLGFLSTS</sequence>
<gene>
    <name evidence="2" type="ORF">HLY00_1375</name>
</gene>
<dbReference type="EMBL" id="JABFYL010000019">
    <property type="protein sequence ID" value="NVN49985.1"/>
    <property type="molecule type" value="Genomic_DNA"/>
</dbReference>
<evidence type="ECO:0000313" key="2">
    <source>
        <dbReference type="EMBL" id="NVN49985.1"/>
    </source>
</evidence>
<dbReference type="RefSeq" id="WP_178358348.1">
    <property type="nucleotide sequence ID" value="NZ_JABFYL010000019.1"/>
</dbReference>
<organism evidence="2 3">
    <name type="scientific">Mycolicibacterium hippocampi</name>
    <dbReference type="NCBI Taxonomy" id="659824"/>
    <lineage>
        <taxon>Bacteria</taxon>
        <taxon>Bacillati</taxon>
        <taxon>Actinomycetota</taxon>
        <taxon>Actinomycetes</taxon>
        <taxon>Mycobacteriales</taxon>
        <taxon>Mycobacteriaceae</taxon>
        <taxon>Mycolicibacterium</taxon>
    </lineage>
</organism>
<feature type="transmembrane region" description="Helical" evidence="1">
    <location>
        <begin position="22"/>
        <end position="44"/>
    </location>
</feature>
<comment type="caution">
    <text evidence="2">The sequence shown here is derived from an EMBL/GenBank/DDBJ whole genome shotgun (WGS) entry which is preliminary data.</text>
</comment>
<evidence type="ECO:0000256" key="1">
    <source>
        <dbReference type="SAM" id="Phobius"/>
    </source>
</evidence>
<proteinExistence type="predicted"/>
<keyword evidence="1" id="KW-1133">Transmembrane helix</keyword>
<feature type="transmembrane region" description="Helical" evidence="1">
    <location>
        <begin position="75"/>
        <end position="96"/>
    </location>
</feature>
<keyword evidence="1" id="KW-0812">Transmembrane</keyword>
<keyword evidence="1" id="KW-0472">Membrane</keyword>
<accession>A0A850PR86</accession>
<name>A0A850PR86_9MYCO</name>
<evidence type="ECO:0000313" key="3">
    <source>
        <dbReference type="Proteomes" id="UP000570517"/>
    </source>
</evidence>
<dbReference type="Proteomes" id="UP000570517">
    <property type="component" value="Unassembled WGS sequence"/>
</dbReference>
<dbReference type="AlphaFoldDB" id="A0A850PR86"/>
<protein>
    <submittedName>
        <fullName evidence="2">Uncharacterized protein</fullName>
    </submittedName>
</protein>
<feature type="transmembrane region" description="Helical" evidence="1">
    <location>
        <begin position="50"/>
        <end position="68"/>
    </location>
</feature>
<keyword evidence="3" id="KW-1185">Reference proteome</keyword>
<reference evidence="2 3" key="1">
    <citation type="submission" date="2020-05" db="EMBL/GenBank/DDBJ databases">
        <title>Draft genome sequence of Mycobacterium hippocampi DL, isolated from European seabass, Dicentrarchus labrax, reared in fish farms.</title>
        <authorList>
            <person name="Stathopoulou P."/>
            <person name="Asimakis E."/>
            <person name="Tzokas K."/>
            <person name="Batargias C."/>
            <person name="Tsiamis G."/>
        </authorList>
    </citation>
    <scope>NUCLEOTIDE SEQUENCE [LARGE SCALE GENOMIC DNA]</scope>
    <source>
        <strain evidence="2 3">DL</strain>
    </source>
</reference>